<reference evidence="1 2" key="1">
    <citation type="submission" date="2018-05" db="EMBL/GenBank/DDBJ databases">
        <title>Nocardioides silvaticus genome.</title>
        <authorList>
            <person name="Li C."/>
            <person name="Wang G."/>
        </authorList>
    </citation>
    <scope>NUCLEOTIDE SEQUENCE [LARGE SCALE GENOMIC DNA]</scope>
    <source>
        <strain evidence="1 2">CCTCC AB 2018079</strain>
    </source>
</reference>
<accession>A0A316TDJ1</accession>
<comment type="caution">
    <text evidence="1">The sequence shown here is derived from an EMBL/GenBank/DDBJ whole genome shotgun (WGS) entry which is preliminary data.</text>
</comment>
<sequence length="142" mass="14509">MVVTGKQIKDGTITSADLRDADLQGQDFRDAALTQDDFDTLVIGPSGPKGDQGPQGTPGSAGLVYVIEPMAIPKKATRTWGAKCPAGTRVLSGGGSAATTGIALLTETAPIDDAGTGWWVGIRNETNSSITGYAWALCVAAS</sequence>
<keyword evidence="2" id="KW-1185">Reference proteome</keyword>
<dbReference type="EMBL" id="QGDD01000005">
    <property type="protein sequence ID" value="PWN02503.1"/>
    <property type="molecule type" value="Genomic_DNA"/>
</dbReference>
<gene>
    <name evidence="1" type="ORF">DJ010_12240</name>
</gene>
<protein>
    <submittedName>
        <fullName evidence="1">Uncharacterized protein</fullName>
    </submittedName>
</protein>
<evidence type="ECO:0000313" key="1">
    <source>
        <dbReference type="EMBL" id="PWN02503.1"/>
    </source>
</evidence>
<name>A0A316TDJ1_9ACTN</name>
<evidence type="ECO:0000313" key="2">
    <source>
        <dbReference type="Proteomes" id="UP000245507"/>
    </source>
</evidence>
<organism evidence="1 2">
    <name type="scientific">Nocardioides silvaticus</name>
    <dbReference type="NCBI Taxonomy" id="2201891"/>
    <lineage>
        <taxon>Bacteria</taxon>
        <taxon>Bacillati</taxon>
        <taxon>Actinomycetota</taxon>
        <taxon>Actinomycetes</taxon>
        <taxon>Propionibacteriales</taxon>
        <taxon>Nocardioidaceae</taxon>
        <taxon>Nocardioides</taxon>
    </lineage>
</organism>
<dbReference type="AlphaFoldDB" id="A0A316TDJ1"/>
<proteinExistence type="predicted"/>
<dbReference type="Proteomes" id="UP000245507">
    <property type="component" value="Unassembled WGS sequence"/>
</dbReference>